<sequence length="83" mass="8870">MLATGDRQCWRRAIANVGDRPPPMLATVATAPIDCGISQSVADVGDSDRRPPSPATANRGAILLEEYSGYLINYKSYLQAAFG</sequence>
<organism evidence="1 2">
    <name type="scientific">Ancylostoma ceylanicum</name>
    <dbReference type="NCBI Taxonomy" id="53326"/>
    <lineage>
        <taxon>Eukaryota</taxon>
        <taxon>Metazoa</taxon>
        <taxon>Ecdysozoa</taxon>
        <taxon>Nematoda</taxon>
        <taxon>Chromadorea</taxon>
        <taxon>Rhabditida</taxon>
        <taxon>Rhabditina</taxon>
        <taxon>Rhabditomorpha</taxon>
        <taxon>Strongyloidea</taxon>
        <taxon>Ancylostomatidae</taxon>
        <taxon>Ancylostomatinae</taxon>
        <taxon>Ancylostoma</taxon>
    </lineage>
</organism>
<protein>
    <submittedName>
        <fullName evidence="1">Uncharacterized protein</fullName>
    </submittedName>
</protein>
<gene>
    <name evidence="1" type="primary">Acey_s0046.g1365</name>
    <name evidence="1" type="ORF">Y032_0046g1365</name>
</gene>
<proteinExistence type="predicted"/>
<dbReference type="Proteomes" id="UP000024635">
    <property type="component" value="Unassembled WGS sequence"/>
</dbReference>
<evidence type="ECO:0000313" key="1">
    <source>
        <dbReference type="EMBL" id="EYC12691.1"/>
    </source>
</evidence>
<comment type="caution">
    <text evidence="1">The sequence shown here is derived from an EMBL/GenBank/DDBJ whole genome shotgun (WGS) entry which is preliminary data.</text>
</comment>
<evidence type="ECO:0000313" key="2">
    <source>
        <dbReference type="Proteomes" id="UP000024635"/>
    </source>
</evidence>
<keyword evidence="2" id="KW-1185">Reference proteome</keyword>
<dbReference type="AlphaFoldDB" id="A0A016UCM2"/>
<reference evidence="2" key="1">
    <citation type="journal article" date="2015" name="Nat. Genet.">
        <title>The genome and transcriptome of the zoonotic hookworm Ancylostoma ceylanicum identify infection-specific gene families.</title>
        <authorList>
            <person name="Schwarz E.M."/>
            <person name="Hu Y."/>
            <person name="Antoshechkin I."/>
            <person name="Miller M.M."/>
            <person name="Sternberg P.W."/>
            <person name="Aroian R.V."/>
        </authorList>
    </citation>
    <scope>NUCLEOTIDE SEQUENCE</scope>
    <source>
        <strain evidence="2">HY135</strain>
    </source>
</reference>
<dbReference type="EMBL" id="JARK01001382">
    <property type="protein sequence ID" value="EYC12691.1"/>
    <property type="molecule type" value="Genomic_DNA"/>
</dbReference>
<name>A0A016UCM2_9BILA</name>
<accession>A0A016UCM2</accession>